<name>A0A5K7YTB9_9BACT</name>
<evidence type="ECO:0000313" key="8">
    <source>
        <dbReference type="EMBL" id="BBO70271.1"/>
    </source>
</evidence>
<dbReference type="Pfam" id="PF22694">
    <property type="entry name" value="CtpB_N-like"/>
    <property type="match status" value="1"/>
</dbReference>
<dbReference type="GO" id="GO:0008236">
    <property type="term" value="F:serine-type peptidase activity"/>
    <property type="evidence" value="ECO:0007669"/>
    <property type="project" value="UniProtKB-KW"/>
</dbReference>
<dbReference type="InterPro" id="IPR029045">
    <property type="entry name" value="ClpP/crotonase-like_dom_sf"/>
</dbReference>
<reference evidence="8 9" key="1">
    <citation type="submission" date="2019-11" db="EMBL/GenBank/DDBJ databases">
        <title>Comparative genomics of hydrocarbon-degrading Desulfosarcina strains.</title>
        <authorList>
            <person name="Watanabe M."/>
            <person name="Kojima H."/>
            <person name="Fukui M."/>
        </authorList>
    </citation>
    <scope>NUCLEOTIDE SEQUENCE [LARGE SCALE GENOMIC DNA]</scope>
    <source>
        <strain evidence="8 9">PL12</strain>
    </source>
</reference>
<dbReference type="GO" id="GO:0004175">
    <property type="term" value="F:endopeptidase activity"/>
    <property type="evidence" value="ECO:0007669"/>
    <property type="project" value="TreeGrafter"/>
</dbReference>
<feature type="domain" description="PDZ" evidence="7">
    <location>
        <begin position="90"/>
        <end position="170"/>
    </location>
</feature>
<evidence type="ECO:0000259" key="7">
    <source>
        <dbReference type="PROSITE" id="PS50106"/>
    </source>
</evidence>
<dbReference type="SMART" id="SM00245">
    <property type="entry name" value="TSPc"/>
    <property type="match status" value="1"/>
</dbReference>
<dbReference type="GO" id="GO:0030288">
    <property type="term" value="C:outer membrane-bounded periplasmic space"/>
    <property type="evidence" value="ECO:0007669"/>
    <property type="project" value="TreeGrafter"/>
</dbReference>
<dbReference type="SUPFAM" id="SSF50156">
    <property type="entry name" value="PDZ domain-like"/>
    <property type="match status" value="1"/>
</dbReference>
<evidence type="ECO:0000313" key="9">
    <source>
        <dbReference type="Proteomes" id="UP000427906"/>
    </source>
</evidence>
<dbReference type="InterPro" id="IPR055210">
    <property type="entry name" value="CtpA/B_N"/>
</dbReference>
<dbReference type="GO" id="GO:0006508">
    <property type="term" value="P:proteolysis"/>
    <property type="evidence" value="ECO:0007669"/>
    <property type="project" value="UniProtKB-KW"/>
</dbReference>
<feature type="region of interest" description="Disordered" evidence="6">
    <location>
        <begin position="389"/>
        <end position="430"/>
    </location>
</feature>
<keyword evidence="9" id="KW-1185">Reference proteome</keyword>
<evidence type="ECO:0000256" key="4">
    <source>
        <dbReference type="ARBA" id="ARBA00022825"/>
    </source>
</evidence>
<gene>
    <name evidence="8" type="primary">ctpA-2</name>
    <name evidence="8" type="ORF">DSCA_42010</name>
</gene>
<accession>A0A5K7YTB9</accession>
<sequence>MTARKTRHLKLWVAMVLVSAALVLGHGFYRDLSANNEETYKGLKLFSDVIELVQKNYVDEVDTQNMIEAAIQGMVRSLDPHSSLLPPDALKELQIDTHGEFTGIGIHITMRNNLVTVISPIEGTPAYRAGIKAGDRIVKVDGEPTEDLRDAVKRMRGPKGTTVMVTILRQGASEPLDFSLVRDVIPIYSVKAELLKPGYGYVWITNFRENTTGDLIEALKAMESADAPMKGLVLDLRDNPGGILNQAIEVSDLFLQEGEILSIKGREGRNTKVFQAHSDGVQRDYPIVVLINGGSASASEIVAGALQDHKRALILGTTSFGKGSVQTVETLRDGYGLKFTIARYYTPSGRSIQAKGVEPDVEVKHRLLSEAEPAGERMLKEKDLKNHLNAEPGDAFEEPAPEPEAQQTEVPEDPPALKRFKSKNSPLDRETLLSDNQVLRALDILISYDIFKDLKNG</sequence>
<dbReference type="InterPro" id="IPR001478">
    <property type="entry name" value="PDZ"/>
</dbReference>
<evidence type="ECO:0000256" key="3">
    <source>
        <dbReference type="ARBA" id="ARBA00022801"/>
    </source>
</evidence>
<dbReference type="FunFam" id="3.90.226.10:FF:000029">
    <property type="entry name" value="Peptidase, S41 family"/>
    <property type="match status" value="1"/>
</dbReference>
<dbReference type="InterPro" id="IPR005151">
    <property type="entry name" value="Tail-specific_protease"/>
</dbReference>
<dbReference type="RefSeq" id="WP_155318232.1">
    <property type="nucleotide sequence ID" value="NZ_AP021874.1"/>
</dbReference>
<keyword evidence="2 5" id="KW-0645">Protease</keyword>
<dbReference type="PANTHER" id="PTHR32060:SF30">
    <property type="entry name" value="CARBOXY-TERMINAL PROCESSING PROTEASE CTPA"/>
    <property type="match status" value="1"/>
</dbReference>
<dbReference type="Pfam" id="PF17820">
    <property type="entry name" value="PDZ_6"/>
    <property type="match status" value="1"/>
</dbReference>
<dbReference type="NCBIfam" id="TIGR00225">
    <property type="entry name" value="prc"/>
    <property type="match status" value="1"/>
</dbReference>
<dbReference type="InterPro" id="IPR036034">
    <property type="entry name" value="PDZ_sf"/>
</dbReference>
<dbReference type="Gene3D" id="3.90.226.10">
    <property type="entry name" value="2-enoyl-CoA Hydratase, Chain A, domain 1"/>
    <property type="match status" value="1"/>
</dbReference>
<dbReference type="OrthoDB" id="9812068at2"/>
<dbReference type="FunFam" id="2.30.42.10:FF:000063">
    <property type="entry name" value="Peptidase, S41 family"/>
    <property type="match status" value="1"/>
</dbReference>
<keyword evidence="4 5" id="KW-0720">Serine protease</keyword>
<evidence type="ECO:0000256" key="1">
    <source>
        <dbReference type="ARBA" id="ARBA00009179"/>
    </source>
</evidence>
<dbReference type="CDD" id="cd07560">
    <property type="entry name" value="Peptidase_S41_CPP"/>
    <property type="match status" value="1"/>
</dbReference>
<comment type="similarity">
    <text evidence="1 5">Belongs to the peptidase S41A family.</text>
</comment>
<dbReference type="Pfam" id="PF03572">
    <property type="entry name" value="Peptidase_S41"/>
    <property type="match status" value="1"/>
</dbReference>
<dbReference type="AlphaFoldDB" id="A0A5K7YTB9"/>
<dbReference type="SMART" id="SM00228">
    <property type="entry name" value="PDZ"/>
    <property type="match status" value="1"/>
</dbReference>
<dbReference type="Gene3D" id="2.30.42.10">
    <property type="match status" value="1"/>
</dbReference>
<dbReference type="InterPro" id="IPR041489">
    <property type="entry name" value="PDZ_6"/>
</dbReference>
<dbReference type="PANTHER" id="PTHR32060">
    <property type="entry name" value="TAIL-SPECIFIC PROTEASE"/>
    <property type="match status" value="1"/>
</dbReference>
<dbReference type="EMBL" id="AP021874">
    <property type="protein sequence ID" value="BBO70271.1"/>
    <property type="molecule type" value="Genomic_DNA"/>
</dbReference>
<dbReference type="CDD" id="cd06782">
    <property type="entry name" value="cpPDZ_CPP-like"/>
    <property type="match status" value="1"/>
</dbReference>
<dbReference type="InterPro" id="IPR004447">
    <property type="entry name" value="Peptidase_S41A"/>
</dbReference>
<evidence type="ECO:0000256" key="2">
    <source>
        <dbReference type="ARBA" id="ARBA00022670"/>
    </source>
</evidence>
<dbReference type="Proteomes" id="UP000427906">
    <property type="component" value="Chromosome"/>
</dbReference>
<dbReference type="KEGG" id="dalk:DSCA_42010"/>
<evidence type="ECO:0000256" key="5">
    <source>
        <dbReference type="RuleBase" id="RU004404"/>
    </source>
</evidence>
<organism evidence="8 9">
    <name type="scientific">Desulfosarcina alkanivorans</name>
    <dbReference type="NCBI Taxonomy" id="571177"/>
    <lineage>
        <taxon>Bacteria</taxon>
        <taxon>Pseudomonadati</taxon>
        <taxon>Thermodesulfobacteriota</taxon>
        <taxon>Desulfobacteria</taxon>
        <taxon>Desulfobacterales</taxon>
        <taxon>Desulfosarcinaceae</taxon>
        <taxon>Desulfosarcina</taxon>
    </lineage>
</organism>
<dbReference type="Gene3D" id="3.30.750.44">
    <property type="match status" value="1"/>
</dbReference>
<protein>
    <submittedName>
        <fullName evidence="8">Peptidase S41</fullName>
    </submittedName>
</protein>
<dbReference type="GO" id="GO:0007165">
    <property type="term" value="P:signal transduction"/>
    <property type="evidence" value="ECO:0007669"/>
    <property type="project" value="TreeGrafter"/>
</dbReference>
<proteinExistence type="inferred from homology"/>
<keyword evidence="3 5" id="KW-0378">Hydrolase</keyword>
<dbReference type="PROSITE" id="PS50106">
    <property type="entry name" value="PDZ"/>
    <property type="match status" value="1"/>
</dbReference>
<evidence type="ECO:0000256" key="6">
    <source>
        <dbReference type="SAM" id="MobiDB-lite"/>
    </source>
</evidence>
<dbReference type="SUPFAM" id="SSF52096">
    <property type="entry name" value="ClpP/crotonase"/>
    <property type="match status" value="1"/>
</dbReference>